<evidence type="ECO:0000256" key="1">
    <source>
        <dbReference type="ARBA" id="ARBA00022553"/>
    </source>
</evidence>
<dbReference type="GO" id="GO:0000160">
    <property type="term" value="P:phosphorelay signal transduction system"/>
    <property type="evidence" value="ECO:0007669"/>
    <property type="project" value="InterPro"/>
</dbReference>
<dbReference type="SMART" id="SM00448">
    <property type="entry name" value="REC"/>
    <property type="match status" value="1"/>
</dbReference>
<dbReference type="PROSITE" id="PS50110">
    <property type="entry name" value="RESPONSE_REGULATORY"/>
    <property type="match status" value="1"/>
</dbReference>
<reference evidence="4 5" key="1">
    <citation type="submission" date="2018-12" db="EMBL/GenBank/DDBJ databases">
        <title>The whole draft genome of Aquabacterium sp. SJQ9.</title>
        <authorList>
            <person name="Sun L."/>
            <person name="Gao X."/>
            <person name="Chen W."/>
            <person name="Huang K."/>
        </authorList>
    </citation>
    <scope>NUCLEOTIDE SEQUENCE [LARGE SCALE GENOMIC DNA]</scope>
    <source>
        <strain evidence="4 5">SJQ9</strain>
    </source>
</reference>
<evidence type="ECO:0000259" key="3">
    <source>
        <dbReference type="PROSITE" id="PS50110"/>
    </source>
</evidence>
<dbReference type="InterPro" id="IPR001789">
    <property type="entry name" value="Sig_transdc_resp-reg_receiver"/>
</dbReference>
<dbReference type="Pfam" id="PF00072">
    <property type="entry name" value="Response_reg"/>
    <property type="match status" value="1"/>
</dbReference>
<dbReference type="PANTHER" id="PTHR44591:SF19">
    <property type="entry name" value="TWO-COMPONENT RESPONSE REGULATOR-RELATED"/>
    <property type="match status" value="1"/>
</dbReference>
<accession>A0A3R8TUM6</accession>
<dbReference type="EMBL" id="RSED01000004">
    <property type="protein sequence ID" value="RRS05114.1"/>
    <property type="molecule type" value="Genomic_DNA"/>
</dbReference>
<comment type="caution">
    <text evidence="4">The sequence shown here is derived from an EMBL/GenBank/DDBJ whole genome shotgun (WGS) entry which is preliminary data.</text>
</comment>
<evidence type="ECO:0000313" key="5">
    <source>
        <dbReference type="Proteomes" id="UP000269265"/>
    </source>
</evidence>
<feature type="modified residue" description="4-aspartylphosphate" evidence="2">
    <location>
        <position position="59"/>
    </location>
</feature>
<dbReference type="RefSeq" id="WP_125242333.1">
    <property type="nucleotide sequence ID" value="NZ_RSED01000004.1"/>
</dbReference>
<dbReference type="SUPFAM" id="SSF52172">
    <property type="entry name" value="CheY-like"/>
    <property type="match status" value="1"/>
</dbReference>
<feature type="domain" description="Response regulatory" evidence="3">
    <location>
        <begin position="3"/>
        <end position="125"/>
    </location>
</feature>
<dbReference type="Gene3D" id="3.40.50.2300">
    <property type="match status" value="1"/>
</dbReference>
<dbReference type="Proteomes" id="UP000269265">
    <property type="component" value="Unassembled WGS sequence"/>
</dbReference>
<sequence>MDKILLVDDEPLVLQALSRGLRPHLAQGMAAGVHLEMHHDPVQACRRLRESRFAVVLSDFRMPAMDGIELLREARAHQPLATRMILSASNDISTVMQALNDAEVFRYLSKPWDLGLLVLQLHGALKRHHALRTQQGLADAMQVLTGDMSPQAAEMRRLEAEEPGITKVDWGPMGEVLLPPLPREEPGS</sequence>
<dbReference type="InterPro" id="IPR011006">
    <property type="entry name" value="CheY-like_superfamily"/>
</dbReference>
<dbReference type="AlphaFoldDB" id="A0A3R8TUM6"/>
<dbReference type="OrthoDB" id="9774747at2"/>
<protein>
    <submittedName>
        <fullName evidence="4">Response regulator</fullName>
    </submittedName>
</protein>
<keyword evidence="1 2" id="KW-0597">Phosphoprotein</keyword>
<gene>
    <name evidence="4" type="ORF">EIP75_05940</name>
</gene>
<dbReference type="PANTHER" id="PTHR44591">
    <property type="entry name" value="STRESS RESPONSE REGULATOR PROTEIN 1"/>
    <property type="match status" value="1"/>
</dbReference>
<evidence type="ECO:0000313" key="4">
    <source>
        <dbReference type="EMBL" id="RRS05114.1"/>
    </source>
</evidence>
<evidence type="ECO:0000256" key="2">
    <source>
        <dbReference type="PROSITE-ProRule" id="PRU00169"/>
    </source>
</evidence>
<name>A0A3R8TUM6_9BURK</name>
<keyword evidence="5" id="KW-1185">Reference proteome</keyword>
<proteinExistence type="predicted"/>
<dbReference type="InterPro" id="IPR050595">
    <property type="entry name" value="Bact_response_regulator"/>
</dbReference>
<organism evidence="4 5">
    <name type="scientific">Aquabacterium soli</name>
    <dbReference type="NCBI Taxonomy" id="2493092"/>
    <lineage>
        <taxon>Bacteria</taxon>
        <taxon>Pseudomonadati</taxon>
        <taxon>Pseudomonadota</taxon>
        <taxon>Betaproteobacteria</taxon>
        <taxon>Burkholderiales</taxon>
        <taxon>Aquabacterium</taxon>
    </lineage>
</organism>